<feature type="non-terminal residue" evidence="2">
    <location>
        <position position="215"/>
    </location>
</feature>
<comment type="caution">
    <text evidence="2">The sequence shown here is derived from an EMBL/GenBank/DDBJ whole genome shotgun (WGS) entry which is preliminary data.</text>
</comment>
<dbReference type="SMART" id="SM00320">
    <property type="entry name" value="WD40"/>
    <property type="match status" value="1"/>
</dbReference>
<accession>X6PDV8</accession>
<keyword evidence="3" id="KW-1185">Reference proteome</keyword>
<evidence type="ECO:0000256" key="1">
    <source>
        <dbReference type="PROSITE-ProRule" id="PRU00221"/>
    </source>
</evidence>
<keyword evidence="1" id="KW-0853">WD repeat</keyword>
<dbReference type="Proteomes" id="UP000023152">
    <property type="component" value="Unassembled WGS sequence"/>
</dbReference>
<sequence length="215" mass="25469">MFFQANQVATENDYNEDIWNQLDPSMEMESKYMDEKLELKANEEDKTFVKKTHDIWEQYFNGDSIAKYVLRRVGDNKYQFIHKSCQEYYAAQKIILDIISWKPDIVTVDNQQFQQQFETHVQKLFINHKLLNEELGIIQFIAERIPIFVNLKSRLFRIIEISKNNENVSQQLQLLEGHTDDINGIQLSPDGLNILSYSLDKTMRIWDLLSGKQLQ</sequence>
<dbReference type="PROSITE" id="PS50082">
    <property type="entry name" value="WD_REPEATS_2"/>
    <property type="match status" value="1"/>
</dbReference>
<proteinExistence type="predicted"/>
<feature type="repeat" description="WD" evidence="1">
    <location>
        <begin position="175"/>
        <end position="215"/>
    </location>
</feature>
<dbReference type="EMBL" id="ASPP01000823">
    <property type="protein sequence ID" value="ETO36293.1"/>
    <property type="molecule type" value="Genomic_DNA"/>
</dbReference>
<dbReference type="SUPFAM" id="SSF50978">
    <property type="entry name" value="WD40 repeat-like"/>
    <property type="match status" value="1"/>
</dbReference>
<protein>
    <submittedName>
        <fullName evidence="2">Uncharacterized protein</fullName>
    </submittedName>
</protein>
<evidence type="ECO:0000313" key="3">
    <source>
        <dbReference type="Proteomes" id="UP000023152"/>
    </source>
</evidence>
<dbReference type="AlphaFoldDB" id="X6PDV8"/>
<gene>
    <name evidence="2" type="ORF">RFI_00769</name>
</gene>
<reference evidence="2 3" key="1">
    <citation type="journal article" date="2013" name="Curr. Biol.">
        <title>The Genome of the Foraminiferan Reticulomyxa filosa.</title>
        <authorList>
            <person name="Glockner G."/>
            <person name="Hulsmann N."/>
            <person name="Schleicher M."/>
            <person name="Noegel A.A."/>
            <person name="Eichinger L."/>
            <person name="Gallinger C."/>
            <person name="Pawlowski J."/>
            <person name="Sierra R."/>
            <person name="Euteneuer U."/>
            <person name="Pillet L."/>
            <person name="Moustafa A."/>
            <person name="Platzer M."/>
            <person name="Groth M."/>
            <person name="Szafranski K."/>
            <person name="Schliwa M."/>
        </authorList>
    </citation>
    <scope>NUCLEOTIDE SEQUENCE [LARGE SCALE GENOMIC DNA]</scope>
</reference>
<dbReference type="InterPro" id="IPR001680">
    <property type="entry name" value="WD40_rpt"/>
</dbReference>
<dbReference type="Gene3D" id="2.130.10.10">
    <property type="entry name" value="YVTN repeat-like/Quinoprotein amine dehydrogenase"/>
    <property type="match status" value="1"/>
</dbReference>
<dbReference type="PROSITE" id="PS50294">
    <property type="entry name" value="WD_REPEATS_REGION"/>
    <property type="match status" value="1"/>
</dbReference>
<dbReference type="Pfam" id="PF00400">
    <property type="entry name" value="WD40"/>
    <property type="match status" value="1"/>
</dbReference>
<evidence type="ECO:0000313" key="2">
    <source>
        <dbReference type="EMBL" id="ETO36293.1"/>
    </source>
</evidence>
<dbReference type="InterPro" id="IPR036322">
    <property type="entry name" value="WD40_repeat_dom_sf"/>
</dbReference>
<organism evidence="2 3">
    <name type="scientific">Reticulomyxa filosa</name>
    <dbReference type="NCBI Taxonomy" id="46433"/>
    <lineage>
        <taxon>Eukaryota</taxon>
        <taxon>Sar</taxon>
        <taxon>Rhizaria</taxon>
        <taxon>Retaria</taxon>
        <taxon>Foraminifera</taxon>
        <taxon>Monothalamids</taxon>
        <taxon>Reticulomyxidae</taxon>
        <taxon>Reticulomyxa</taxon>
    </lineage>
</organism>
<name>X6PDV8_RETFI</name>
<dbReference type="InterPro" id="IPR015943">
    <property type="entry name" value="WD40/YVTN_repeat-like_dom_sf"/>
</dbReference>